<evidence type="ECO:0000256" key="2">
    <source>
        <dbReference type="ARBA" id="ARBA00022723"/>
    </source>
</evidence>
<comment type="caution">
    <text evidence="6">The sequence shown here is derived from an EMBL/GenBank/DDBJ whole genome shotgun (WGS) entry which is preliminary data.</text>
</comment>
<dbReference type="Pfam" id="PF01546">
    <property type="entry name" value="Peptidase_M20"/>
    <property type="match status" value="1"/>
</dbReference>
<evidence type="ECO:0000313" key="6">
    <source>
        <dbReference type="EMBL" id="MFC1419934.1"/>
    </source>
</evidence>
<keyword evidence="7" id="KW-1185">Reference proteome</keyword>
<dbReference type="PANTHER" id="PTHR43270:SF12">
    <property type="entry name" value="SUCCINYL-DIAMINOPIMELATE DESUCCINYLASE"/>
    <property type="match status" value="1"/>
</dbReference>
<dbReference type="RefSeq" id="WP_380540198.1">
    <property type="nucleotide sequence ID" value="NZ_JBHFAB010000022.1"/>
</dbReference>
<dbReference type="InterPro" id="IPR002933">
    <property type="entry name" value="Peptidase_M20"/>
</dbReference>
<keyword evidence="1" id="KW-0645">Protease</keyword>
<evidence type="ECO:0000259" key="5">
    <source>
        <dbReference type="Pfam" id="PF07687"/>
    </source>
</evidence>
<keyword evidence="3" id="KW-0378">Hydrolase</keyword>
<dbReference type="PANTHER" id="PTHR43270">
    <property type="entry name" value="BETA-ALA-HIS DIPEPTIDASE"/>
    <property type="match status" value="1"/>
</dbReference>
<protein>
    <submittedName>
        <fullName evidence="6">Dipeptidase</fullName>
    </submittedName>
</protein>
<feature type="region of interest" description="Disordered" evidence="4">
    <location>
        <begin position="1"/>
        <end position="31"/>
    </location>
</feature>
<dbReference type="Gene3D" id="3.30.70.360">
    <property type="match status" value="1"/>
</dbReference>
<feature type="domain" description="Peptidase M20 dimerisation" evidence="5">
    <location>
        <begin position="224"/>
        <end position="372"/>
    </location>
</feature>
<dbReference type="Proteomes" id="UP001592531">
    <property type="component" value="Unassembled WGS sequence"/>
</dbReference>
<name>A0ABV6W1Q3_9ACTN</name>
<dbReference type="Pfam" id="PF07687">
    <property type="entry name" value="M20_dimer"/>
    <property type="match status" value="1"/>
</dbReference>
<gene>
    <name evidence="6" type="ORF">ACEZDE_25330</name>
</gene>
<evidence type="ECO:0000256" key="4">
    <source>
        <dbReference type="SAM" id="MobiDB-lite"/>
    </source>
</evidence>
<dbReference type="EMBL" id="JBHFAB010000022">
    <property type="protein sequence ID" value="MFC1419934.1"/>
    <property type="molecule type" value="Genomic_DNA"/>
</dbReference>
<accession>A0ABV6W1Q3</accession>
<dbReference type="InterPro" id="IPR051458">
    <property type="entry name" value="Cyt/Met_Dipeptidase"/>
</dbReference>
<evidence type="ECO:0000256" key="3">
    <source>
        <dbReference type="ARBA" id="ARBA00022801"/>
    </source>
</evidence>
<keyword evidence="2" id="KW-0479">Metal-binding</keyword>
<dbReference type="Gene3D" id="3.40.630.10">
    <property type="entry name" value="Zn peptidases"/>
    <property type="match status" value="1"/>
</dbReference>
<organism evidence="6 7">
    <name type="scientific">Streptacidiphilus cavernicola</name>
    <dbReference type="NCBI Taxonomy" id="3342716"/>
    <lineage>
        <taxon>Bacteria</taxon>
        <taxon>Bacillati</taxon>
        <taxon>Actinomycetota</taxon>
        <taxon>Actinomycetes</taxon>
        <taxon>Kitasatosporales</taxon>
        <taxon>Streptomycetaceae</taxon>
        <taxon>Streptacidiphilus</taxon>
    </lineage>
</organism>
<dbReference type="SUPFAM" id="SSF53187">
    <property type="entry name" value="Zn-dependent exopeptidases"/>
    <property type="match status" value="1"/>
</dbReference>
<proteinExistence type="predicted"/>
<dbReference type="NCBIfam" id="NF005914">
    <property type="entry name" value="PRK07907.1"/>
    <property type="match status" value="1"/>
</dbReference>
<evidence type="ECO:0000256" key="1">
    <source>
        <dbReference type="ARBA" id="ARBA00022670"/>
    </source>
</evidence>
<reference evidence="6 7" key="1">
    <citation type="submission" date="2024-09" db="EMBL/GenBank/DDBJ databases">
        <authorList>
            <person name="Lee S.D."/>
        </authorList>
    </citation>
    <scope>NUCLEOTIDE SEQUENCE [LARGE SCALE GENOMIC DNA]</scope>
    <source>
        <strain evidence="6 7">N8-3</strain>
    </source>
</reference>
<evidence type="ECO:0000313" key="7">
    <source>
        <dbReference type="Proteomes" id="UP001592531"/>
    </source>
</evidence>
<dbReference type="InterPro" id="IPR011650">
    <property type="entry name" value="Peptidase_M20_dimer"/>
</dbReference>
<sequence>MASVDVPADGADGSGQRPVTADDPAEDPADDDLAARIAALMPRARQDLGELVAIRSVADPRQYPPEECRRAAEWVAAAFAEAGLLDVHLALTPDGSHAVLGHRPAPPGAPTVLLYCHYDVQPPLGEAAWTSPPFQLTERDGRWYGRGAADCKGNIVMHLTALRALGDDLPVGVKLVAEGSEEQGTGGLEQYVPDHVPELHADALLIADTGNAAVGVPTATSSLRGLANVVVSVSTLRGDVHSGMFGGAAPDALAALVRILDSLRGPDGGTVVQGLDCTGSWDGVGYDEQRFRTDAGVLDGVGLIGGGTVADRLWARPAVTVLGIDCPPVVGSAAAVPAAARARVSLRVPPGTDPHAALAALTAHLEQAAPWGAKVEVEPESTGSPFRAETGGPAYAALDRAARAVYGKPLAFVGQGGSIPLCNVLARTYPDSEIVLMGVEEPQCAIHAPDESVDPSELQQMAQVEALFLREYAAGAPGRR</sequence>